<dbReference type="InterPro" id="IPR013087">
    <property type="entry name" value="Znf_C2H2_type"/>
</dbReference>
<feature type="domain" description="C2H2-type" evidence="7">
    <location>
        <begin position="346"/>
        <end position="373"/>
    </location>
</feature>
<dbReference type="PANTHER" id="PTHR24379">
    <property type="entry name" value="KRAB AND ZINC FINGER DOMAIN-CONTAINING"/>
    <property type="match status" value="1"/>
</dbReference>
<protein>
    <submittedName>
        <fullName evidence="8">CSON014277 protein</fullName>
    </submittedName>
</protein>
<evidence type="ECO:0000313" key="8">
    <source>
        <dbReference type="EMBL" id="SSX06872.1"/>
    </source>
</evidence>
<dbReference type="VEuPathDB" id="VectorBase:CSON014277"/>
<name>A0A336KRZ4_CULSO</name>
<proteinExistence type="predicted"/>
<keyword evidence="3 5" id="KW-0863">Zinc-finger</keyword>
<dbReference type="GO" id="GO:0008270">
    <property type="term" value="F:zinc ion binding"/>
    <property type="evidence" value="ECO:0007669"/>
    <property type="project" value="UniProtKB-KW"/>
</dbReference>
<dbReference type="PROSITE" id="PS00028">
    <property type="entry name" value="ZINC_FINGER_C2H2_1"/>
    <property type="match status" value="3"/>
</dbReference>
<evidence type="ECO:0000256" key="3">
    <source>
        <dbReference type="ARBA" id="ARBA00022771"/>
    </source>
</evidence>
<reference evidence="8" key="1">
    <citation type="submission" date="2018-04" db="EMBL/GenBank/DDBJ databases">
        <authorList>
            <person name="Go L.Y."/>
            <person name="Mitchell J.A."/>
        </authorList>
    </citation>
    <scope>NUCLEOTIDE SEQUENCE</scope>
    <source>
        <tissue evidence="8">Whole organism</tissue>
    </source>
</reference>
<dbReference type="SMART" id="SM00355">
    <property type="entry name" value="ZnF_C2H2"/>
    <property type="match status" value="10"/>
</dbReference>
<dbReference type="EMBL" id="UFQT01000786">
    <property type="protein sequence ID" value="SSX27216.1"/>
    <property type="molecule type" value="Genomic_DNA"/>
</dbReference>
<keyword evidence="1" id="KW-0479">Metal-binding</keyword>
<reference evidence="9" key="2">
    <citation type="submission" date="2018-07" db="EMBL/GenBank/DDBJ databases">
        <authorList>
            <person name="Quirk P.G."/>
            <person name="Krulwich T.A."/>
        </authorList>
    </citation>
    <scope>NUCLEOTIDE SEQUENCE</scope>
</reference>
<dbReference type="AlphaFoldDB" id="A0A336KRZ4"/>
<dbReference type="EMBL" id="UFQS01000786">
    <property type="protein sequence ID" value="SSX06872.1"/>
    <property type="molecule type" value="Genomic_DNA"/>
</dbReference>
<evidence type="ECO:0000313" key="9">
    <source>
        <dbReference type="EMBL" id="SSX27216.1"/>
    </source>
</evidence>
<dbReference type="PANTHER" id="PTHR24379:SF121">
    <property type="entry name" value="C2H2-TYPE DOMAIN-CONTAINING PROTEIN"/>
    <property type="match status" value="1"/>
</dbReference>
<feature type="domain" description="C2H2-type" evidence="7">
    <location>
        <begin position="38"/>
        <end position="65"/>
    </location>
</feature>
<keyword evidence="4" id="KW-0862">Zinc</keyword>
<evidence type="ECO:0000256" key="5">
    <source>
        <dbReference type="PROSITE-ProRule" id="PRU00042"/>
    </source>
</evidence>
<gene>
    <name evidence="8" type="primary">CSON014277</name>
</gene>
<evidence type="ECO:0000256" key="2">
    <source>
        <dbReference type="ARBA" id="ARBA00022737"/>
    </source>
</evidence>
<evidence type="ECO:0000259" key="7">
    <source>
        <dbReference type="PROSITE" id="PS50157"/>
    </source>
</evidence>
<evidence type="ECO:0000256" key="6">
    <source>
        <dbReference type="SAM" id="MobiDB-lite"/>
    </source>
</evidence>
<feature type="compositionally biased region" description="Polar residues" evidence="6">
    <location>
        <begin position="20"/>
        <end position="30"/>
    </location>
</feature>
<feature type="region of interest" description="Disordered" evidence="6">
    <location>
        <begin position="1"/>
        <end position="30"/>
    </location>
</feature>
<evidence type="ECO:0000256" key="4">
    <source>
        <dbReference type="ARBA" id="ARBA00022833"/>
    </source>
</evidence>
<dbReference type="PROSITE" id="PS50157">
    <property type="entry name" value="ZINC_FINGER_C2H2_2"/>
    <property type="match status" value="2"/>
</dbReference>
<sequence length="536" mass="62453">MEMSQTEEIKIEDNEAEDPLSSSINESTPNIPPTTANFICRTCPISFTTIQELSSHLKSHIKNRSVQEKLAECEICKCKVSEELFTEHFRTMHSEPKALRHECKTCHEIFTTKSSLANHIKSCDLTIIKLKCTKCEMVIRSYYTHLRNYHPLRCHICHREFSKERKLERHLEQTSCKLELKCNVCLIRYHDIKQLQSHIIENHFGGSEDTNETDEYNCSECKIFCGSLDMLNKHKIEHFYNNLNKTVASENNGSHEICKICKKNIPSKWIKTHMSGHKVEGFTIEEVIKIDNRLTCEICGEKFAERLAQMHQDSHFPRENCMICYRKFYPETLRKHERKCRYRAKLVCNICNKRFKTRHEMKSHEAKHKLKDKKATKIAENNKLSPVLMKKEENPEGFQSVSPEEGSFPICKEEIEIFDTFCDKMDSNENKTIIKEENSEGIQSVSPQEGSFPIVKKEKSEGIQSISPEEGSFPIVKEEKSEEIQSISPEEGSFPICKEEIEIFDTICDKILLNENETIIKEEKIEPKTEIYENSY</sequence>
<organism evidence="8">
    <name type="scientific">Culicoides sonorensis</name>
    <name type="common">Biting midge</name>
    <dbReference type="NCBI Taxonomy" id="179676"/>
    <lineage>
        <taxon>Eukaryota</taxon>
        <taxon>Metazoa</taxon>
        <taxon>Ecdysozoa</taxon>
        <taxon>Arthropoda</taxon>
        <taxon>Hexapoda</taxon>
        <taxon>Insecta</taxon>
        <taxon>Pterygota</taxon>
        <taxon>Neoptera</taxon>
        <taxon>Endopterygota</taxon>
        <taxon>Diptera</taxon>
        <taxon>Nematocera</taxon>
        <taxon>Chironomoidea</taxon>
        <taxon>Ceratopogonidae</taxon>
        <taxon>Ceratopogoninae</taxon>
        <taxon>Culicoides</taxon>
        <taxon>Monoculicoides</taxon>
    </lineage>
</organism>
<dbReference type="Pfam" id="PF00096">
    <property type="entry name" value="zf-C2H2"/>
    <property type="match status" value="2"/>
</dbReference>
<keyword evidence="2" id="KW-0677">Repeat</keyword>
<accession>A0A336KRZ4</accession>
<evidence type="ECO:0000256" key="1">
    <source>
        <dbReference type="ARBA" id="ARBA00022723"/>
    </source>
</evidence>
<dbReference type="Gene3D" id="3.30.160.60">
    <property type="entry name" value="Classic Zinc Finger"/>
    <property type="match status" value="1"/>
</dbReference>